<dbReference type="AlphaFoldDB" id="T1J337"/>
<dbReference type="EMBL" id="JH431820">
    <property type="status" value="NOT_ANNOTATED_CDS"/>
    <property type="molecule type" value="Genomic_DNA"/>
</dbReference>
<dbReference type="GO" id="GO:0005506">
    <property type="term" value="F:iron ion binding"/>
    <property type="evidence" value="ECO:0007669"/>
    <property type="project" value="InterPro"/>
</dbReference>
<keyword evidence="4 8" id="KW-0479">Metal-binding</keyword>
<dbReference type="GO" id="GO:0004497">
    <property type="term" value="F:monooxygenase activity"/>
    <property type="evidence" value="ECO:0007669"/>
    <property type="project" value="UniProtKB-KW"/>
</dbReference>
<proteinExistence type="inferred from homology"/>
<dbReference type="PANTHER" id="PTHR24279">
    <property type="entry name" value="CYTOCHROME P450"/>
    <property type="match status" value="1"/>
</dbReference>
<comment type="cofactor">
    <cofactor evidence="1 8">
        <name>heme</name>
        <dbReference type="ChEBI" id="CHEBI:30413"/>
    </cofactor>
</comment>
<evidence type="ECO:0000256" key="6">
    <source>
        <dbReference type="ARBA" id="ARBA00023004"/>
    </source>
</evidence>
<evidence type="ECO:0000256" key="8">
    <source>
        <dbReference type="PIRSR" id="PIRSR602401-1"/>
    </source>
</evidence>
<dbReference type="PRINTS" id="PR00463">
    <property type="entry name" value="EP450I"/>
</dbReference>
<dbReference type="SUPFAM" id="SSF48264">
    <property type="entry name" value="Cytochrome P450"/>
    <property type="match status" value="1"/>
</dbReference>
<evidence type="ECO:0000256" key="2">
    <source>
        <dbReference type="ARBA" id="ARBA00010617"/>
    </source>
</evidence>
<keyword evidence="11" id="KW-1185">Reference proteome</keyword>
<dbReference type="PANTHER" id="PTHR24279:SF120">
    <property type="entry name" value="CYTOCHROME P450"/>
    <property type="match status" value="1"/>
</dbReference>
<dbReference type="Pfam" id="PF00067">
    <property type="entry name" value="p450"/>
    <property type="match status" value="1"/>
</dbReference>
<keyword evidence="5 9" id="KW-0560">Oxidoreductase</keyword>
<dbReference type="InterPro" id="IPR002401">
    <property type="entry name" value="Cyt_P450_E_grp-I"/>
</dbReference>
<evidence type="ECO:0000256" key="5">
    <source>
        <dbReference type="ARBA" id="ARBA00023002"/>
    </source>
</evidence>
<organism evidence="10 11">
    <name type="scientific">Strigamia maritima</name>
    <name type="common">European centipede</name>
    <name type="synonym">Geophilus maritimus</name>
    <dbReference type="NCBI Taxonomy" id="126957"/>
    <lineage>
        <taxon>Eukaryota</taxon>
        <taxon>Metazoa</taxon>
        <taxon>Ecdysozoa</taxon>
        <taxon>Arthropoda</taxon>
        <taxon>Myriapoda</taxon>
        <taxon>Chilopoda</taxon>
        <taxon>Pleurostigmophora</taxon>
        <taxon>Geophilomorpha</taxon>
        <taxon>Linotaeniidae</taxon>
        <taxon>Strigamia</taxon>
    </lineage>
</organism>
<name>T1J337_STRMM</name>
<evidence type="ECO:0000256" key="4">
    <source>
        <dbReference type="ARBA" id="ARBA00022723"/>
    </source>
</evidence>
<evidence type="ECO:0008006" key="12">
    <source>
        <dbReference type="Google" id="ProtNLM"/>
    </source>
</evidence>
<dbReference type="EnsemblMetazoa" id="SMAR007995-RA">
    <property type="protein sequence ID" value="SMAR007995-PA"/>
    <property type="gene ID" value="SMAR007995"/>
</dbReference>
<dbReference type="GO" id="GO:0020037">
    <property type="term" value="F:heme binding"/>
    <property type="evidence" value="ECO:0007669"/>
    <property type="project" value="InterPro"/>
</dbReference>
<reference evidence="10" key="2">
    <citation type="submission" date="2015-02" db="UniProtKB">
        <authorList>
            <consortium name="EnsemblMetazoa"/>
        </authorList>
    </citation>
    <scope>IDENTIFICATION</scope>
</reference>
<evidence type="ECO:0000256" key="7">
    <source>
        <dbReference type="ARBA" id="ARBA00023033"/>
    </source>
</evidence>
<evidence type="ECO:0000313" key="11">
    <source>
        <dbReference type="Proteomes" id="UP000014500"/>
    </source>
</evidence>
<dbReference type="InterPro" id="IPR001128">
    <property type="entry name" value="Cyt_P450"/>
</dbReference>
<evidence type="ECO:0000256" key="3">
    <source>
        <dbReference type="ARBA" id="ARBA00022617"/>
    </source>
</evidence>
<keyword evidence="7 9" id="KW-0503">Monooxygenase</keyword>
<reference evidence="11" key="1">
    <citation type="submission" date="2011-05" db="EMBL/GenBank/DDBJ databases">
        <authorList>
            <person name="Richards S.R."/>
            <person name="Qu J."/>
            <person name="Jiang H."/>
            <person name="Jhangiani S.N."/>
            <person name="Agravi P."/>
            <person name="Goodspeed R."/>
            <person name="Gross S."/>
            <person name="Mandapat C."/>
            <person name="Jackson L."/>
            <person name="Mathew T."/>
            <person name="Pu L."/>
            <person name="Thornton R."/>
            <person name="Saada N."/>
            <person name="Wilczek-Boney K.B."/>
            <person name="Lee S."/>
            <person name="Kovar C."/>
            <person name="Wu Y."/>
            <person name="Scherer S.E."/>
            <person name="Worley K.C."/>
            <person name="Muzny D.M."/>
            <person name="Gibbs R."/>
        </authorList>
    </citation>
    <scope>NUCLEOTIDE SEQUENCE</scope>
    <source>
        <strain evidence="11">Brora</strain>
    </source>
</reference>
<dbReference type="CDD" id="cd11054">
    <property type="entry name" value="CYP24A1-like"/>
    <property type="match status" value="1"/>
</dbReference>
<dbReference type="PhylomeDB" id="T1J337"/>
<evidence type="ECO:0000256" key="9">
    <source>
        <dbReference type="RuleBase" id="RU000461"/>
    </source>
</evidence>
<comment type="similarity">
    <text evidence="2 9">Belongs to the cytochrome P450 family.</text>
</comment>
<keyword evidence="3 8" id="KW-0349">Heme</keyword>
<accession>T1J337</accession>
<feature type="binding site" description="axial binding residue" evidence="8">
    <location>
        <position position="523"/>
    </location>
    <ligand>
        <name>heme</name>
        <dbReference type="ChEBI" id="CHEBI:30413"/>
    </ligand>
    <ligandPart>
        <name>Fe</name>
        <dbReference type="ChEBI" id="CHEBI:18248"/>
    </ligandPart>
</feature>
<dbReference type="PROSITE" id="PS00086">
    <property type="entry name" value="CYTOCHROME_P450"/>
    <property type="match status" value="1"/>
</dbReference>
<dbReference type="Proteomes" id="UP000014500">
    <property type="component" value="Unassembled WGS sequence"/>
</dbReference>
<protein>
    <recommendedName>
        <fullName evidence="12">Cytochrome P450</fullName>
    </recommendedName>
</protein>
<dbReference type="InterPro" id="IPR050479">
    <property type="entry name" value="CYP11_CYP27_families"/>
</dbReference>
<dbReference type="PRINTS" id="PR00385">
    <property type="entry name" value="P450"/>
</dbReference>
<dbReference type="InterPro" id="IPR036396">
    <property type="entry name" value="Cyt_P450_sf"/>
</dbReference>
<dbReference type="Gene3D" id="1.10.630.10">
    <property type="entry name" value="Cytochrome P450"/>
    <property type="match status" value="1"/>
</dbReference>
<evidence type="ECO:0000256" key="1">
    <source>
        <dbReference type="ARBA" id="ARBA00001971"/>
    </source>
</evidence>
<dbReference type="HOGENOM" id="CLU_001570_28_2_1"/>
<sequence length="577" mass="65108">MAAKSNDFTPYKLLLMTLQQVGKIITLPLARSQLQVPDTSNEKLAAELLGHFHSPPSSPRGPAKCPFSAHFKTFAKPVVEENNKINNNTKGQEVTVKPPQPFAAMPRPKGLPVVGTLFDLMRSGAAPKIHMYCDKRHKELGPIYCETLGSLEAVFVSDAAIIKHVFASEGRYPHHLIPEPWTIYNESSGNERGLFFMNGPLWRARRRALNKVFLRRSAISDHVEDFVNITDDLMHRWTQMRDAKSLEVPDLERELYNWSIECLGDFIFGRRMGCVSSGVSPPVVDDEIHTFVQSVQQIFVESAKMTTVPPRLAYYLNLNVWKRFHSAVTSALTIARSLVENKIREIVVKAETGEPVDGLLAKLLLEDKIEEEELVRIVTDLFLAAADTTSHSTQWALHLLAKNPKCQQQLRQEIDDVIPKGEDITFDKLCRLPYARAIVKEALRLYPVAPFLTRILTDDVVLGGYKVPKGKLVLMSMYTTGRDAQYFEQPDQFLPERWLPGSTTTTTAPPHASLPFGSGTRSCIGRRIAETQMYLLLAQAVRHFDIESANEQEVDITLRMVTTPSEPIRLRLLEREN</sequence>
<keyword evidence="6 8" id="KW-0408">Iron</keyword>
<dbReference type="STRING" id="126957.T1J337"/>
<dbReference type="eggNOG" id="KOG0159">
    <property type="taxonomic scope" value="Eukaryota"/>
</dbReference>
<dbReference type="GO" id="GO:0016705">
    <property type="term" value="F:oxidoreductase activity, acting on paired donors, with incorporation or reduction of molecular oxygen"/>
    <property type="evidence" value="ECO:0007669"/>
    <property type="project" value="InterPro"/>
</dbReference>
<evidence type="ECO:0000313" key="10">
    <source>
        <dbReference type="EnsemblMetazoa" id="SMAR007995-PA"/>
    </source>
</evidence>
<dbReference type="InterPro" id="IPR017972">
    <property type="entry name" value="Cyt_P450_CS"/>
</dbReference>
<dbReference type="OMA" id="VLPERWC"/>